<keyword evidence="10" id="KW-0805">Transcription regulation</keyword>
<protein>
    <recommendedName>
        <fullName evidence="15">2-oxoisovalerate dehydrogenase subunit alpha</fullName>
        <ecNumber evidence="15">1.2.4.4</ecNumber>
    </recommendedName>
    <alternativeName>
        <fullName evidence="15">Branched-chain alpha-keto acid dehydrogenase E1 component alpha chain</fullName>
    </alternativeName>
</protein>
<feature type="domain" description="Dehydrogenase E1 component" evidence="16">
    <location>
        <begin position="103"/>
        <end position="400"/>
    </location>
</feature>
<dbReference type="PANTHER" id="PTHR43380:SF1">
    <property type="entry name" value="2-OXOISOVALERATE DEHYDROGENASE SUBUNIT ALPHA, MITOCHONDRIAL"/>
    <property type="match status" value="1"/>
</dbReference>
<evidence type="ECO:0000256" key="9">
    <source>
        <dbReference type="ARBA" id="ARBA00023002"/>
    </source>
</evidence>
<comment type="similarity">
    <text evidence="5">Belongs to the TFIIF beta subunit family.</text>
</comment>
<dbReference type="EMBL" id="AJWK01005593">
    <property type="status" value="NOT_ANNOTATED_CDS"/>
    <property type="molecule type" value="Genomic_DNA"/>
</dbReference>
<keyword evidence="13" id="KW-0804">Transcription</keyword>
<evidence type="ECO:0000256" key="12">
    <source>
        <dbReference type="ARBA" id="ARBA00023128"/>
    </source>
</evidence>
<dbReference type="GO" id="GO:0046872">
    <property type="term" value="F:metal ion binding"/>
    <property type="evidence" value="ECO:0007669"/>
    <property type="project" value="UniProtKB-KW"/>
</dbReference>
<evidence type="ECO:0000256" key="5">
    <source>
        <dbReference type="ARBA" id="ARBA00009543"/>
    </source>
</evidence>
<evidence type="ECO:0000256" key="13">
    <source>
        <dbReference type="ARBA" id="ARBA00023163"/>
    </source>
</evidence>
<evidence type="ECO:0000256" key="11">
    <source>
        <dbReference type="ARBA" id="ARBA00023125"/>
    </source>
</evidence>
<comment type="function">
    <text evidence="15">The branched-chain alpha-keto dehydrogenase complex catalyzes the overall conversion of alpha-keto acids to acyl-CoA and CO(2). It contains multiple copies of three enzymatic components: branched-chain alpha-keto acid decarboxylase (E1), lipoamide acyltransferase (E2) and lipoamide dehydrogenase (E3).</text>
</comment>
<evidence type="ECO:0000256" key="10">
    <source>
        <dbReference type="ARBA" id="ARBA00023015"/>
    </source>
</evidence>
<dbReference type="InterPro" id="IPR040450">
    <property type="entry name" value="TFIIF_beta_HTH"/>
</dbReference>
<comment type="subcellular location">
    <subcellularLocation>
        <location evidence="3">Mitochondrion matrix</location>
    </subcellularLocation>
    <subcellularLocation>
        <location evidence="2">Nucleus</location>
    </subcellularLocation>
</comment>
<keyword evidence="7" id="KW-0809">Transit peptide</keyword>
<dbReference type="InterPro" id="IPR036388">
    <property type="entry name" value="WH-like_DNA-bd_sf"/>
</dbReference>
<dbReference type="InterPro" id="IPR029061">
    <property type="entry name" value="THDP-binding"/>
</dbReference>
<evidence type="ECO:0000256" key="15">
    <source>
        <dbReference type="RuleBase" id="RU365014"/>
    </source>
</evidence>
<dbReference type="EnsemblMetazoa" id="LLOJ001621-RA">
    <property type="protein sequence ID" value="LLOJ001621-PA"/>
    <property type="gene ID" value="LLOJ001621"/>
</dbReference>
<reference evidence="19" key="1">
    <citation type="submission" date="2020-05" db="UniProtKB">
        <authorList>
            <consortium name="EnsemblMetazoa"/>
        </authorList>
    </citation>
    <scope>IDENTIFICATION</scope>
    <source>
        <strain evidence="19">Jacobina</strain>
    </source>
</reference>
<dbReference type="GO" id="GO:0090575">
    <property type="term" value="C:RNA polymerase II transcription regulator complex"/>
    <property type="evidence" value="ECO:0007669"/>
    <property type="project" value="UniProtKB-ARBA"/>
</dbReference>
<dbReference type="GO" id="GO:0005759">
    <property type="term" value="C:mitochondrial matrix"/>
    <property type="evidence" value="ECO:0007669"/>
    <property type="project" value="UniProtKB-SubCell"/>
</dbReference>
<dbReference type="VEuPathDB" id="VectorBase:LLONM1_003571"/>
<evidence type="ECO:0000256" key="14">
    <source>
        <dbReference type="ARBA" id="ARBA00023242"/>
    </source>
</evidence>
<keyword evidence="12" id="KW-0496">Mitochondrion</keyword>
<dbReference type="AlphaFoldDB" id="A0A1B0GHS7"/>
<dbReference type="SUPFAM" id="SSF46785">
    <property type="entry name" value="Winged helix' DNA-binding domain"/>
    <property type="match status" value="1"/>
</dbReference>
<dbReference type="CDD" id="cd02000">
    <property type="entry name" value="TPP_E1_PDC_ADC_BCADC"/>
    <property type="match status" value="1"/>
</dbReference>
<comment type="cofactor">
    <cofactor evidence="1 15">
        <name>thiamine diphosphate</name>
        <dbReference type="ChEBI" id="CHEBI:58937"/>
    </cofactor>
</comment>
<dbReference type="Pfam" id="PF17683">
    <property type="entry name" value="TFIIF_beta_N"/>
    <property type="match status" value="1"/>
</dbReference>
<dbReference type="FunFam" id="1.10.10.10:FF:000035">
    <property type="entry name" value="General transcription factor IIF subunit 2"/>
    <property type="match status" value="1"/>
</dbReference>
<dbReference type="Pfam" id="PF02270">
    <property type="entry name" value="TFIIF_beta"/>
    <property type="match status" value="1"/>
</dbReference>
<evidence type="ECO:0000256" key="1">
    <source>
        <dbReference type="ARBA" id="ARBA00001964"/>
    </source>
</evidence>
<evidence type="ECO:0000256" key="7">
    <source>
        <dbReference type="ARBA" id="ARBA00022946"/>
    </source>
</evidence>
<dbReference type="FunFam" id="3.40.50.970:FF:000015">
    <property type="entry name" value="2-oxoisovalerate dehydrogenase subunit alpha"/>
    <property type="match status" value="1"/>
</dbReference>
<dbReference type="Pfam" id="PF00676">
    <property type="entry name" value="E1_dh"/>
    <property type="match status" value="1"/>
</dbReference>
<comment type="similarity">
    <text evidence="4 15">Belongs to the BCKDHA family.</text>
</comment>
<name>A0A1B0GHS7_LUTLO</name>
<evidence type="ECO:0000256" key="4">
    <source>
        <dbReference type="ARBA" id="ARBA00008646"/>
    </source>
</evidence>
<dbReference type="GO" id="GO:0006368">
    <property type="term" value="P:transcription elongation by RNA polymerase II"/>
    <property type="evidence" value="ECO:0007669"/>
    <property type="project" value="UniProtKB-ARBA"/>
</dbReference>
<evidence type="ECO:0000313" key="20">
    <source>
        <dbReference type="Proteomes" id="UP000092461"/>
    </source>
</evidence>
<evidence type="ECO:0000259" key="18">
    <source>
        <dbReference type="Pfam" id="PF17683"/>
    </source>
</evidence>
<keyword evidence="15" id="KW-0786">Thiamine pyrophosphate</keyword>
<comment type="catalytic activity">
    <reaction evidence="15">
        <text>N(6)-[(R)-lipoyl]-L-lysyl-[protein] + 3-methyl-2-oxobutanoate + H(+) = N(6)-[(R)-S(8)-2-methylpropanoyldihydrolipoyl]-L-lysyl-[protein] + CO2</text>
        <dbReference type="Rhea" id="RHEA:13457"/>
        <dbReference type="Rhea" id="RHEA-COMP:10474"/>
        <dbReference type="Rhea" id="RHEA-COMP:10497"/>
        <dbReference type="ChEBI" id="CHEBI:11851"/>
        <dbReference type="ChEBI" id="CHEBI:15378"/>
        <dbReference type="ChEBI" id="CHEBI:16526"/>
        <dbReference type="ChEBI" id="CHEBI:83099"/>
        <dbReference type="ChEBI" id="CHEBI:83142"/>
        <dbReference type="EC" id="1.2.4.4"/>
    </reaction>
</comment>
<evidence type="ECO:0000259" key="16">
    <source>
        <dbReference type="Pfam" id="PF00676"/>
    </source>
</evidence>
<dbReference type="EC" id="1.2.4.4" evidence="15"/>
<dbReference type="SUPFAM" id="SSF50916">
    <property type="entry name" value="Rap30/74 interaction domains"/>
    <property type="match status" value="1"/>
</dbReference>
<keyword evidence="20" id="KW-1185">Reference proteome</keyword>
<proteinExistence type="inferred from homology"/>
<keyword evidence="9 15" id="KW-0560">Oxidoreductase</keyword>
<sequence>MFQRCIPRTTRILMQSRILQHSTKHQRGLTTTQLDKNDVKGADARAPRFPGATAPFTSNPQVTFAENVAPIPIYRVMDRDGIIEDKTQEPKLGQETVKKMFRDMVLLNTMDKILYESQRQGRISFCMTNFGEEASHIGSAAALTPDDLVYGQYREAGVLVWRGFTISEFIDQCYVNVDDEGKGRQMPVHYGSKKLNFVTISSPLATQIPQAAGAAYALKLKEGNNRCVIVYFGEGAASEGDCHAALNFAATLDAPVIFFCRNNGFAISTPSSEQYRGDGIAGRAAGYGMASIRVDGTDIMAVYNGTKVARDYVMSTNKPIILEAMSYRIGHHSTSDDSSAYRAPEELEVWNTVEHPINKLKNYMRSKRWWNEEDENAFVKSIRKQVLSQISLSEKKPKPDWREMFNDVYYDLPAHLSPQFYSIFTMSKQEIPHVDKELDLSNAGRGVWLVKVPKYIANKWEKAPGNIDVGKLKISKIPGQKAQVSLALSDAVINLDPAEKIPKDHRLDVSVVTKQTLGVFSHVVPGKSDEVVPESEKLFMEGRIVQKLECRPYADNCYMKLKLESIKRASQPVRKVQSLEKIVHNYKPVSDHKHNIEYKERKKTEGKKARDDKNAVQDMLFNAFEKHQYYNIKDLVKITKQPIGYLKEILKGVCDYNMKNPTRVCGS</sequence>
<evidence type="ECO:0000256" key="2">
    <source>
        <dbReference type="ARBA" id="ARBA00004123"/>
    </source>
</evidence>
<dbReference type="GO" id="GO:0016591">
    <property type="term" value="C:RNA polymerase II, holoenzyme"/>
    <property type="evidence" value="ECO:0007669"/>
    <property type="project" value="UniProtKB-ARBA"/>
</dbReference>
<keyword evidence="6" id="KW-0479">Metal-binding</keyword>
<evidence type="ECO:0000313" key="19">
    <source>
        <dbReference type="EnsemblMetazoa" id="LLOJ001621-PA"/>
    </source>
</evidence>
<dbReference type="GO" id="GO:0003863">
    <property type="term" value="F:branched-chain 2-oxo acid dehydrogenase activity"/>
    <property type="evidence" value="ECO:0007669"/>
    <property type="project" value="UniProtKB-EC"/>
</dbReference>
<dbReference type="VEuPathDB" id="VectorBase:LLOJ001621"/>
<dbReference type="Gene3D" id="3.40.50.970">
    <property type="match status" value="1"/>
</dbReference>
<dbReference type="CDD" id="cd07980">
    <property type="entry name" value="TFIIF_beta"/>
    <property type="match status" value="1"/>
</dbReference>
<keyword evidence="11" id="KW-0238">DNA-binding</keyword>
<dbReference type="GO" id="GO:0003677">
    <property type="term" value="F:DNA binding"/>
    <property type="evidence" value="ECO:0007669"/>
    <property type="project" value="UniProtKB-KW"/>
</dbReference>
<keyword evidence="8" id="KW-0630">Potassium</keyword>
<dbReference type="InterPro" id="IPR050771">
    <property type="entry name" value="Alpha-ketoacid_DH_E1_comp"/>
</dbReference>
<organism evidence="19 20">
    <name type="scientific">Lutzomyia longipalpis</name>
    <name type="common">Sand fly</name>
    <dbReference type="NCBI Taxonomy" id="7200"/>
    <lineage>
        <taxon>Eukaryota</taxon>
        <taxon>Metazoa</taxon>
        <taxon>Ecdysozoa</taxon>
        <taxon>Arthropoda</taxon>
        <taxon>Hexapoda</taxon>
        <taxon>Insecta</taxon>
        <taxon>Pterygota</taxon>
        <taxon>Neoptera</taxon>
        <taxon>Endopterygota</taxon>
        <taxon>Diptera</taxon>
        <taxon>Nematocera</taxon>
        <taxon>Psychodoidea</taxon>
        <taxon>Psychodidae</taxon>
        <taxon>Lutzomyia</taxon>
        <taxon>Lutzomyia</taxon>
    </lineage>
</organism>
<accession>A0A1B0GHS7</accession>
<dbReference type="SUPFAM" id="SSF52518">
    <property type="entry name" value="Thiamin diphosphate-binding fold (THDP-binding)"/>
    <property type="match status" value="1"/>
</dbReference>
<dbReference type="GO" id="GO:0009083">
    <property type="term" value="P:branched-chain amino acid catabolic process"/>
    <property type="evidence" value="ECO:0007669"/>
    <property type="project" value="TreeGrafter"/>
</dbReference>
<dbReference type="InterPro" id="IPR011039">
    <property type="entry name" value="TFIIF_interaction"/>
</dbReference>
<dbReference type="InterPro" id="IPR036390">
    <property type="entry name" value="WH_DNA-bd_sf"/>
</dbReference>
<evidence type="ECO:0000256" key="8">
    <source>
        <dbReference type="ARBA" id="ARBA00022958"/>
    </source>
</evidence>
<dbReference type="Gene3D" id="1.10.10.10">
    <property type="entry name" value="Winged helix-like DNA-binding domain superfamily/Winged helix DNA-binding domain"/>
    <property type="match status" value="1"/>
</dbReference>
<dbReference type="Proteomes" id="UP000092461">
    <property type="component" value="Unassembled WGS sequence"/>
</dbReference>
<feature type="domain" description="TFIIF beta subunit HTH" evidence="17">
    <location>
        <begin position="609"/>
        <end position="659"/>
    </location>
</feature>
<evidence type="ECO:0000256" key="3">
    <source>
        <dbReference type="ARBA" id="ARBA00004305"/>
    </source>
</evidence>
<dbReference type="PANTHER" id="PTHR43380">
    <property type="entry name" value="2-OXOISOVALERATE DEHYDROGENASE SUBUNIT ALPHA, MITOCHONDRIAL"/>
    <property type="match status" value="1"/>
</dbReference>
<evidence type="ECO:0000256" key="6">
    <source>
        <dbReference type="ARBA" id="ARBA00022723"/>
    </source>
</evidence>
<dbReference type="InterPro" id="IPR040504">
    <property type="entry name" value="TFIIF_beta_N"/>
</dbReference>
<feature type="domain" description="TFIIF beta subunit N-terminal" evidence="18">
    <location>
        <begin position="445"/>
        <end position="522"/>
    </location>
</feature>
<dbReference type="GO" id="GO:0006367">
    <property type="term" value="P:transcription initiation at RNA polymerase II promoter"/>
    <property type="evidence" value="ECO:0007669"/>
    <property type="project" value="InterPro"/>
</dbReference>
<evidence type="ECO:0000259" key="17">
    <source>
        <dbReference type="Pfam" id="PF02270"/>
    </source>
</evidence>
<dbReference type="InterPro" id="IPR001017">
    <property type="entry name" value="DH_E1"/>
</dbReference>
<keyword evidence="14" id="KW-0539">Nucleus</keyword>